<reference evidence="2 3" key="1">
    <citation type="journal article" date="2021" name="ISME Commun">
        <title>Automated analysis of genomic sequences facilitates high-throughput and comprehensive description of bacteria.</title>
        <authorList>
            <person name="Hitch T.C.A."/>
        </authorList>
    </citation>
    <scope>NUCLEOTIDE SEQUENCE [LARGE SCALE GENOMIC DNA]</scope>
    <source>
        <strain evidence="2 3">Sanger_109</strain>
    </source>
</reference>
<evidence type="ECO:0000313" key="2">
    <source>
        <dbReference type="EMBL" id="MCU6761239.1"/>
    </source>
</evidence>
<keyword evidence="1" id="KW-0812">Transmembrane</keyword>
<keyword evidence="1" id="KW-1133">Transmembrane helix</keyword>
<evidence type="ECO:0000256" key="1">
    <source>
        <dbReference type="SAM" id="Phobius"/>
    </source>
</evidence>
<organism evidence="2 3">
    <name type="scientific">Brotonthovivens ammoniilytica</name>
    <dbReference type="NCBI Taxonomy" id="2981725"/>
    <lineage>
        <taxon>Bacteria</taxon>
        <taxon>Bacillati</taxon>
        <taxon>Bacillota</taxon>
        <taxon>Clostridia</taxon>
        <taxon>Lachnospirales</taxon>
        <taxon>Lachnospiraceae</taxon>
        <taxon>Brotonthovivens</taxon>
    </lineage>
</organism>
<evidence type="ECO:0000313" key="3">
    <source>
        <dbReference type="Proteomes" id="UP001652442"/>
    </source>
</evidence>
<gene>
    <name evidence="2" type="ORF">OCV88_02660</name>
</gene>
<dbReference type="Proteomes" id="UP001652442">
    <property type="component" value="Unassembled WGS sequence"/>
</dbReference>
<feature type="transmembrane region" description="Helical" evidence="1">
    <location>
        <begin position="7"/>
        <end position="40"/>
    </location>
</feature>
<keyword evidence="3" id="KW-1185">Reference proteome</keyword>
<feature type="transmembrane region" description="Helical" evidence="1">
    <location>
        <begin position="52"/>
        <end position="76"/>
    </location>
</feature>
<sequence length="84" mass="8913">MENKNTAAIIALVLGLVGIIAWLIPLFGYPVTIIAIVFGVKGRKIDFQKGMATAGLVLGIIFLVFSVLNSIAGIVLNSMIRSII</sequence>
<dbReference type="RefSeq" id="WP_158424083.1">
    <property type="nucleotide sequence ID" value="NZ_JAOQJQ010000001.1"/>
</dbReference>
<comment type="caution">
    <text evidence="2">The sequence shown here is derived from an EMBL/GenBank/DDBJ whole genome shotgun (WGS) entry which is preliminary data.</text>
</comment>
<name>A0ABT2TGC6_9FIRM</name>
<accession>A0ABT2TGC6</accession>
<dbReference type="EMBL" id="JAOQJQ010000001">
    <property type="protein sequence ID" value="MCU6761239.1"/>
    <property type="molecule type" value="Genomic_DNA"/>
</dbReference>
<protein>
    <submittedName>
        <fullName evidence="2">DUF4190 domain-containing protein</fullName>
    </submittedName>
</protein>
<proteinExistence type="predicted"/>
<keyword evidence="1" id="KW-0472">Membrane</keyword>